<gene>
    <name evidence="1" type="ORF">ACN38_g4948</name>
</gene>
<dbReference type="OrthoDB" id="4361475at2759"/>
<evidence type="ECO:0000313" key="1">
    <source>
        <dbReference type="EMBL" id="KOS44095.1"/>
    </source>
</evidence>
<keyword evidence="2" id="KW-1185">Reference proteome</keyword>
<protein>
    <submittedName>
        <fullName evidence="1">Uncharacterized protein</fullName>
    </submittedName>
</protein>
<sequence>MLLRNLSHAQCAHRVHQAREMGDLQALDTMIAVAILLLPVEDHRRNRGQEHLVDDHPPAVPLTIPFPPFQIETQEIRGPPEIPETLEALEILETPETRGIGAVRHPGG</sequence>
<comment type="caution">
    <text evidence="1">The sequence shown here is derived from an EMBL/GenBank/DDBJ whole genome shotgun (WGS) entry which is preliminary data.</text>
</comment>
<evidence type="ECO:0000313" key="2">
    <source>
        <dbReference type="Proteomes" id="UP000037696"/>
    </source>
</evidence>
<accession>A0A0N0RZ20</accession>
<reference evidence="1 2" key="1">
    <citation type="submission" date="2015-08" db="EMBL/GenBank/DDBJ databases">
        <title>Genome sequencing of Penicillium nordicum.</title>
        <authorList>
            <person name="Nguyen H.D."/>
            <person name="Seifert K.A."/>
        </authorList>
    </citation>
    <scope>NUCLEOTIDE SEQUENCE [LARGE SCALE GENOMIC DNA]</scope>
    <source>
        <strain evidence="1 2">DAOMC 185683</strain>
    </source>
</reference>
<proteinExistence type="predicted"/>
<dbReference type="EMBL" id="LHQQ01000067">
    <property type="protein sequence ID" value="KOS44095.1"/>
    <property type="molecule type" value="Genomic_DNA"/>
</dbReference>
<name>A0A0N0RZ20_9EURO</name>
<organism evidence="1 2">
    <name type="scientific">Penicillium nordicum</name>
    <dbReference type="NCBI Taxonomy" id="229535"/>
    <lineage>
        <taxon>Eukaryota</taxon>
        <taxon>Fungi</taxon>
        <taxon>Dikarya</taxon>
        <taxon>Ascomycota</taxon>
        <taxon>Pezizomycotina</taxon>
        <taxon>Eurotiomycetes</taxon>
        <taxon>Eurotiomycetidae</taxon>
        <taxon>Eurotiales</taxon>
        <taxon>Aspergillaceae</taxon>
        <taxon>Penicillium</taxon>
    </lineage>
</organism>
<dbReference type="Proteomes" id="UP000037696">
    <property type="component" value="Unassembled WGS sequence"/>
</dbReference>
<dbReference type="AlphaFoldDB" id="A0A0N0RZ20"/>